<dbReference type="SUPFAM" id="SSF55920">
    <property type="entry name" value="Creatinase/aminopeptidase"/>
    <property type="match status" value="1"/>
</dbReference>
<reference evidence="8" key="1">
    <citation type="journal article" date="2019" name="Int. J. Syst. Evol. Microbiol.">
        <title>The Global Catalogue of Microorganisms (GCM) 10K type strain sequencing project: providing services to taxonomists for standard genome sequencing and annotation.</title>
        <authorList>
            <consortium name="The Broad Institute Genomics Platform"/>
            <consortium name="The Broad Institute Genome Sequencing Center for Infectious Disease"/>
            <person name="Wu L."/>
            <person name="Ma J."/>
        </authorList>
    </citation>
    <scope>NUCLEOTIDE SEQUENCE [LARGE SCALE GENOMIC DNA]</scope>
    <source>
        <strain evidence="8">JCM 1407</strain>
    </source>
</reference>
<dbReference type="InterPro" id="IPR050659">
    <property type="entry name" value="Peptidase_M24B"/>
</dbReference>
<dbReference type="PANTHER" id="PTHR46112">
    <property type="entry name" value="AMINOPEPTIDASE"/>
    <property type="match status" value="1"/>
</dbReference>
<evidence type="ECO:0000313" key="8">
    <source>
        <dbReference type="Proteomes" id="UP001501510"/>
    </source>
</evidence>
<feature type="domain" description="Creatinase N-terminal" evidence="6">
    <location>
        <begin position="4"/>
        <end position="128"/>
    </location>
</feature>
<evidence type="ECO:0000259" key="5">
    <source>
        <dbReference type="Pfam" id="PF00557"/>
    </source>
</evidence>
<dbReference type="Gene3D" id="3.40.350.10">
    <property type="entry name" value="Creatinase/prolidase N-terminal domain"/>
    <property type="match status" value="1"/>
</dbReference>
<feature type="coiled-coil region" evidence="4">
    <location>
        <begin position="108"/>
        <end position="135"/>
    </location>
</feature>
<keyword evidence="1 3" id="KW-0479">Metal-binding</keyword>
<proteinExistence type="inferred from homology"/>
<evidence type="ECO:0000256" key="3">
    <source>
        <dbReference type="RuleBase" id="RU000590"/>
    </source>
</evidence>
<dbReference type="CDD" id="cd01092">
    <property type="entry name" value="APP-like"/>
    <property type="match status" value="1"/>
</dbReference>
<keyword evidence="7" id="KW-0031">Aminopeptidase</keyword>
<sequence length="354" mass="39788">MVNRIIKIKSFLNKTGIDGILIKGKSNKKYISKLGGSGVKVFITKKDAYIIADARYIEEANKICDGFKIIDHKGEFYTVLNSIVEKENIEKIAIERIHSSIDDYFDIKEKINSEIILLNDELEEIRKIKEDIEIDKIKKACQITDYIFEKVLSKIKEGVSERDISAEIQYLAIKEGASAMSFDTIVASGYRSAMPHGRPTNKKILKGEAIVIDFGIIYEDYMSDMTRTVFIDSVPEKIKNIYNVVLKAQLKSIDFIKEGVAEGEVDSIAREYIKEKGYGKYFGHGLGHGIGMGENELPVLKPNRKGILKNNMVMSVEPGIYIPNIGGVRIEDDVVVKGEKGIPLNKTTKEIIIL</sequence>
<gene>
    <name evidence="7" type="ORF">GCM10008906_24660</name>
</gene>
<dbReference type="PANTHER" id="PTHR46112:SF3">
    <property type="entry name" value="AMINOPEPTIDASE YPDF"/>
    <property type="match status" value="1"/>
</dbReference>
<keyword evidence="8" id="KW-1185">Reference proteome</keyword>
<dbReference type="InterPro" id="IPR029149">
    <property type="entry name" value="Creatin/AminoP/Spt16_N"/>
</dbReference>
<dbReference type="Proteomes" id="UP001501510">
    <property type="component" value="Unassembled WGS sequence"/>
</dbReference>
<dbReference type="Pfam" id="PF01321">
    <property type="entry name" value="Creatinase_N"/>
    <property type="match status" value="1"/>
</dbReference>
<keyword evidence="7" id="KW-0645">Protease</keyword>
<accession>A0ABP3UTX4</accession>
<evidence type="ECO:0000256" key="4">
    <source>
        <dbReference type="SAM" id="Coils"/>
    </source>
</evidence>
<dbReference type="Pfam" id="PF00557">
    <property type="entry name" value="Peptidase_M24"/>
    <property type="match status" value="1"/>
</dbReference>
<protein>
    <submittedName>
        <fullName evidence="7">Aminopeptidase P family protein</fullName>
    </submittedName>
</protein>
<keyword evidence="2" id="KW-0378">Hydrolase</keyword>
<feature type="domain" description="Peptidase M24" evidence="5">
    <location>
        <begin position="136"/>
        <end position="337"/>
    </location>
</feature>
<keyword evidence="4" id="KW-0175">Coiled coil</keyword>
<dbReference type="PROSITE" id="PS00491">
    <property type="entry name" value="PROLINE_PEPTIDASE"/>
    <property type="match status" value="1"/>
</dbReference>
<evidence type="ECO:0000256" key="2">
    <source>
        <dbReference type="ARBA" id="ARBA00022801"/>
    </source>
</evidence>
<dbReference type="Gene3D" id="3.90.230.10">
    <property type="entry name" value="Creatinase/methionine aminopeptidase superfamily"/>
    <property type="match status" value="1"/>
</dbReference>
<dbReference type="SUPFAM" id="SSF53092">
    <property type="entry name" value="Creatinase/prolidase N-terminal domain"/>
    <property type="match status" value="1"/>
</dbReference>
<comment type="caution">
    <text evidence="7">The sequence shown here is derived from an EMBL/GenBank/DDBJ whole genome shotgun (WGS) entry which is preliminary data.</text>
</comment>
<name>A0ABP3UTX4_9CLOT</name>
<dbReference type="EMBL" id="BAAACG010000010">
    <property type="protein sequence ID" value="GAA0742323.1"/>
    <property type="molecule type" value="Genomic_DNA"/>
</dbReference>
<dbReference type="GO" id="GO:0004177">
    <property type="term" value="F:aminopeptidase activity"/>
    <property type="evidence" value="ECO:0007669"/>
    <property type="project" value="UniProtKB-KW"/>
</dbReference>
<organism evidence="7 8">
    <name type="scientific">Clostridium oceanicum</name>
    <dbReference type="NCBI Taxonomy" id="1543"/>
    <lineage>
        <taxon>Bacteria</taxon>
        <taxon>Bacillati</taxon>
        <taxon>Bacillota</taxon>
        <taxon>Clostridia</taxon>
        <taxon>Eubacteriales</taxon>
        <taxon>Clostridiaceae</taxon>
        <taxon>Clostridium</taxon>
    </lineage>
</organism>
<dbReference type="InterPro" id="IPR001131">
    <property type="entry name" value="Peptidase_M24B_aminopep-P_CS"/>
</dbReference>
<dbReference type="InterPro" id="IPR000994">
    <property type="entry name" value="Pept_M24"/>
</dbReference>
<dbReference type="InterPro" id="IPR000587">
    <property type="entry name" value="Creatinase_N"/>
</dbReference>
<dbReference type="RefSeq" id="WP_343761947.1">
    <property type="nucleotide sequence ID" value="NZ_BAAACG010000010.1"/>
</dbReference>
<comment type="similarity">
    <text evidence="3">Belongs to the peptidase M24B family.</text>
</comment>
<evidence type="ECO:0000259" key="6">
    <source>
        <dbReference type="Pfam" id="PF01321"/>
    </source>
</evidence>
<evidence type="ECO:0000313" key="7">
    <source>
        <dbReference type="EMBL" id="GAA0742323.1"/>
    </source>
</evidence>
<evidence type="ECO:0000256" key="1">
    <source>
        <dbReference type="ARBA" id="ARBA00022723"/>
    </source>
</evidence>
<dbReference type="InterPro" id="IPR036005">
    <property type="entry name" value="Creatinase/aminopeptidase-like"/>
</dbReference>